<keyword evidence="1" id="KW-0812">Transmembrane</keyword>
<dbReference type="PANTHER" id="PTHR11439:SF461">
    <property type="entry name" value="OS10G0432200 PROTEIN"/>
    <property type="match status" value="1"/>
</dbReference>
<proteinExistence type="predicted"/>
<gene>
    <name evidence="2" type="ORF">RHSIM_Rhsim01G0019800</name>
</gene>
<feature type="transmembrane region" description="Helical" evidence="1">
    <location>
        <begin position="241"/>
        <end position="260"/>
    </location>
</feature>
<keyword evidence="1" id="KW-0472">Membrane</keyword>
<dbReference type="Proteomes" id="UP000626092">
    <property type="component" value="Unassembled WGS sequence"/>
</dbReference>
<evidence type="ECO:0000313" key="3">
    <source>
        <dbReference type="Proteomes" id="UP000626092"/>
    </source>
</evidence>
<comment type="caution">
    <text evidence="2">The sequence shown here is derived from an EMBL/GenBank/DDBJ whole genome shotgun (WGS) entry which is preliminary data.</text>
</comment>
<evidence type="ECO:0008006" key="4">
    <source>
        <dbReference type="Google" id="ProtNLM"/>
    </source>
</evidence>
<protein>
    <recommendedName>
        <fullName evidence="4">Mitochondrial protein</fullName>
    </recommendedName>
</protein>
<dbReference type="AlphaFoldDB" id="A0A834HPY4"/>
<accession>A0A834HPY4</accession>
<evidence type="ECO:0000256" key="1">
    <source>
        <dbReference type="SAM" id="Phobius"/>
    </source>
</evidence>
<evidence type="ECO:0000313" key="2">
    <source>
        <dbReference type="EMBL" id="KAF7152051.1"/>
    </source>
</evidence>
<dbReference type="OrthoDB" id="2012657at2759"/>
<name>A0A834HPY4_RHOSS</name>
<sequence>MPSYFWVILEGLKQYPPSSRFTKSEVQYVFADILSKCGILSESGKNSTALSAATAVSASPFFTDPSANIFLDDIDIGSSELPYTTYLEALLLSDDPSPSDSSLPKPEPLHHPTLLLLSFLHHLYLMILLLIFLHHLYLMLHRFVVLLGHAGITDNKTASTPLEPATRLTPLDGSPLPDATRYRQLVGSLVYLTVTRPDIAYAIHIVSQSMCASRSTHFDVVLRILRYVKGTHSMASTIQHILLLSYVHILMLIGLAFGGLTPAWPVMTSKVGFGS</sequence>
<keyword evidence="3" id="KW-1185">Reference proteome</keyword>
<keyword evidence="1" id="KW-1133">Transmembrane helix</keyword>
<organism evidence="2 3">
    <name type="scientific">Rhododendron simsii</name>
    <name type="common">Sims's rhododendron</name>
    <dbReference type="NCBI Taxonomy" id="118357"/>
    <lineage>
        <taxon>Eukaryota</taxon>
        <taxon>Viridiplantae</taxon>
        <taxon>Streptophyta</taxon>
        <taxon>Embryophyta</taxon>
        <taxon>Tracheophyta</taxon>
        <taxon>Spermatophyta</taxon>
        <taxon>Magnoliopsida</taxon>
        <taxon>eudicotyledons</taxon>
        <taxon>Gunneridae</taxon>
        <taxon>Pentapetalae</taxon>
        <taxon>asterids</taxon>
        <taxon>Ericales</taxon>
        <taxon>Ericaceae</taxon>
        <taxon>Ericoideae</taxon>
        <taxon>Rhodoreae</taxon>
        <taxon>Rhododendron</taxon>
    </lineage>
</organism>
<dbReference type="PANTHER" id="PTHR11439">
    <property type="entry name" value="GAG-POL-RELATED RETROTRANSPOSON"/>
    <property type="match status" value="1"/>
</dbReference>
<dbReference type="EMBL" id="WJXA01000001">
    <property type="protein sequence ID" value="KAF7152051.1"/>
    <property type="molecule type" value="Genomic_DNA"/>
</dbReference>
<reference evidence="2" key="1">
    <citation type="submission" date="2019-11" db="EMBL/GenBank/DDBJ databases">
        <authorList>
            <person name="Liu Y."/>
            <person name="Hou J."/>
            <person name="Li T.-Q."/>
            <person name="Guan C.-H."/>
            <person name="Wu X."/>
            <person name="Wu H.-Z."/>
            <person name="Ling F."/>
            <person name="Zhang R."/>
            <person name="Shi X.-G."/>
            <person name="Ren J.-P."/>
            <person name="Chen E.-F."/>
            <person name="Sun J.-M."/>
        </authorList>
    </citation>
    <scope>NUCLEOTIDE SEQUENCE</scope>
    <source>
        <strain evidence="2">Adult_tree_wgs_1</strain>
        <tissue evidence="2">Leaves</tissue>
    </source>
</reference>